<reference evidence="6 7" key="1">
    <citation type="submission" date="2015-09" db="EMBL/GenBank/DDBJ databases">
        <title>Draft genome sequence of a Caloramator mitchellensis, a moderate thermophile from the Great Artesian Basin of Australia.</title>
        <authorList>
            <person name="Patel B.K."/>
        </authorList>
    </citation>
    <scope>NUCLEOTIDE SEQUENCE [LARGE SCALE GENOMIC DNA]</scope>
    <source>
        <strain evidence="6 7">VF08</strain>
    </source>
</reference>
<proteinExistence type="inferred from homology"/>
<keyword evidence="6" id="KW-0282">Flagellum</keyword>
<dbReference type="RefSeq" id="WP_057979500.1">
    <property type="nucleotide sequence ID" value="NZ_LKHP01000018.1"/>
</dbReference>
<comment type="caution">
    <text evidence="6">The sequence shown here is derived from an EMBL/GenBank/DDBJ whole genome shotgun (WGS) entry which is preliminary data.</text>
</comment>
<keyword evidence="6" id="KW-0966">Cell projection</keyword>
<gene>
    <name evidence="5 6" type="primary">fliW</name>
    <name evidence="6" type="ORF">ABG79_02215</name>
</gene>
<evidence type="ECO:0000256" key="3">
    <source>
        <dbReference type="ARBA" id="ARBA00022845"/>
    </source>
</evidence>
<dbReference type="GO" id="GO:0005737">
    <property type="term" value="C:cytoplasm"/>
    <property type="evidence" value="ECO:0007669"/>
    <property type="project" value="UniProtKB-SubCell"/>
</dbReference>
<evidence type="ECO:0000256" key="2">
    <source>
        <dbReference type="ARBA" id="ARBA00022795"/>
    </source>
</evidence>
<evidence type="ECO:0000313" key="7">
    <source>
        <dbReference type="Proteomes" id="UP000052015"/>
    </source>
</evidence>
<comment type="function">
    <text evidence="5">Acts as an anti-CsrA protein, binds CsrA and prevents it from repressing translation of its target genes, one of which is flagellin. Binds to flagellin and participates in the assembly of the flagellum.</text>
</comment>
<keyword evidence="7" id="KW-1185">Reference proteome</keyword>
<dbReference type="SUPFAM" id="SSF141457">
    <property type="entry name" value="BH3618-like"/>
    <property type="match status" value="1"/>
</dbReference>
<dbReference type="GO" id="GO:0006417">
    <property type="term" value="P:regulation of translation"/>
    <property type="evidence" value="ECO:0007669"/>
    <property type="project" value="UniProtKB-KW"/>
</dbReference>
<keyword evidence="2 5" id="KW-1005">Bacterial flagellum biogenesis</keyword>
<comment type="subunit">
    <text evidence="5">Interacts with translational regulator CsrA and flagellin(s).</text>
</comment>
<keyword evidence="6" id="KW-0969">Cilium</keyword>
<evidence type="ECO:0000256" key="4">
    <source>
        <dbReference type="ARBA" id="ARBA00023186"/>
    </source>
</evidence>
<organism evidence="6 7">
    <name type="scientific">Caloramator mitchellensis</name>
    <dbReference type="NCBI Taxonomy" id="908809"/>
    <lineage>
        <taxon>Bacteria</taxon>
        <taxon>Bacillati</taxon>
        <taxon>Bacillota</taxon>
        <taxon>Clostridia</taxon>
        <taxon>Eubacteriales</taxon>
        <taxon>Clostridiaceae</taxon>
        <taxon>Caloramator</taxon>
    </lineage>
</organism>
<dbReference type="HAMAP" id="MF_01185">
    <property type="entry name" value="FliW"/>
    <property type="match status" value="1"/>
</dbReference>
<keyword evidence="3 5" id="KW-0810">Translation regulation</keyword>
<accession>A0A0R3JR87</accession>
<dbReference type="STRING" id="908809.ABG79_02215"/>
<dbReference type="InterPro" id="IPR003775">
    <property type="entry name" value="Flagellar_assembly_factor_FliW"/>
</dbReference>
<sequence length="137" mass="16009">MMIDTKFFGEIEIDENKILTFEKGIPGLEEYKKYAVIDVENSKLLCLQSIEEKNIALLVIFPWDYVEDYEIELSDEEIQELELNTHEDVIVYNVITVRENKITANLLAPIVVNVKNNKAKQIILNDKKYSIRQEIKC</sequence>
<keyword evidence="4 5" id="KW-0143">Chaperone</keyword>
<comment type="subcellular location">
    <subcellularLocation>
        <location evidence="5">Cytoplasm</location>
    </subcellularLocation>
</comment>
<dbReference type="Gene3D" id="2.30.290.10">
    <property type="entry name" value="BH3618-like"/>
    <property type="match status" value="1"/>
</dbReference>
<evidence type="ECO:0000313" key="6">
    <source>
        <dbReference type="EMBL" id="KRQ85987.1"/>
    </source>
</evidence>
<dbReference type="Pfam" id="PF02623">
    <property type="entry name" value="FliW"/>
    <property type="match status" value="1"/>
</dbReference>
<evidence type="ECO:0000256" key="1">
    <source>
        <dbReference type="ARBA" id="ARBA00022490"/>
    </source>
</evidence>
<dbReference type="EMBL" id="LKHP01000018">
    <property type="protein sequence ID" value="KRQ85987.1"/>
    <property type="molecule type" value="Genomic_DNA"/>
</dbReference>
<dbReference type="AlphaFoldDB" id="A0A0R3JR87"/>
<keyword evidence="1 5" id="KW-0963">Cytoplasm</keyword>
<name>A0A0R3JR87_CALMK</name>
<dbReference type="PATRIC" id="fig|908809.3.peg.2203"/>
<dbReference type="InterPro" id="IPR024046">
    <property type="entry name" value="Flagellar_assmbl_FliW_dom_sf"/>
</dbReference>
<comment type="similarity">
    <text evidence="5">Belongs to the FliW family.</text>
</comment>
<dbReference type="OrthoDB" id="9801235at2"/>
<dbReference type="PANTHER" id="PTHR39190">
    <property type="entry name" value="FLAGELLAR ASSEMBLY FACTOR FLIW"/>
    <property type="match status" value="1"/>
</dbReference>
<protein>
    <recommendedName>
        <fullName evidence="5">Flagellar assembly factor FliW</fullName>
    </recommendedName>
</protein>
<evidence type="ECO:0000256" key="5">
    <source>
        <dbReference type="HAMAP-Rule" id="MF_01185"/>
    </source>
</evidence>
<dbReference type="Proteomes" id="UP000052015">
    <property type="component" value="Unassembled WGS sequence"/>
</dbReference>
<dbReference type="NCBIfam" id="NF009793">
    <property type="entry name" value="PRK13285.1-1"/>
    <property type="match status" value="1"/>
</dbReference>
<dbReference type="GO" id="GO:0044780">
    <property type="term" value="P:bacterial-type flagellum assembly"/>
    <property type="evidence" value="ECO:0007669"/>
    <property type="project" value="UniProtKB-UniRule"/>
</dbReference>
<dbReference type="PANTHER" id="PTHR39190:SF1">
    <property type="entry name" value="FLAGELLAR ASSEMBLY FACTOR FLIW"/>
    <property type="match status" value="1"/>
</dbReference>